<evidence type="ECO:0000313" key="1">
    <source>
        <dbReference type="EMBL" id="EDX77018.1"/>
    </source>
</evidence>
<dbReference type="HOGENOM" id="CLU_620675_0_0_3"/>
<name>B4VN05_9CYAN</name>
<proteinExistence type="predicted"/>
<dbReference type="RefSeq" id="WP_006099975.1">
    <property type="nucleotide sequence ID" value="NZ_DS989845.1"/>
</dbReference>
<evidence type="ECO:0000313" key="2">
    <source>
        <dbReference type="Proteomes" id="UP000003835"/>
    </source>
</evidence>
<evidence type="ECO:0008006" key="3">
    <source>
        <dbReference type="Google" id="ProtNLM"/>
    </source>
</evidence>
<keyword evidence="2" id="KW-1185">Reference proteome</keyword>
<dbReference type="Pfam" id="PF08852">
    <property type="entry name" value="DUF1822"/>
    <property type="match status" value="1"/>
</dbReference>
<dbReference type="InterPro" id="IPR014951">
    <property type="entry name" value="DUF1822"/>
</dbReference>
<dbReference type="AlphaFoldDB" id="B4VN05"/>
<dbReference type="Proteomes" id="UP000003835">
    <property type="component" value="Unassembled WGS sequence"/>
</dbReference>
<sequence length="441" mass="49816">MTFYSTTQPGLDGDAFAIETIHLSDDAIEQAVHLAQPIANEERQWQTYLNALALFGFESWLAERSSDLTVNRDRTSLFNSATANLIEAVCHLQVNGFNLCLIAQGSLTDDQVSLPRTVVDIPEFIPHFYVVVDVQEEEETAVVKGFVSYPQLIEHRDTLGLTPEEDWTYSFPLDCFDTEPSHLLLELRCLTPSAIPLPPIPSDRRLQLAQMRSHLETQLPQLQSPTSQLWHHLTWEQATLVLTRSELRTWLYQLQTDPQSQPTLRNYLSDVLSRITRNVINVGHWLQDELDELAQELSWQLLPSLTPATAMRSPTAELDAIVQQLEYNNVEIPPQAKGAYRNLQVADIPLRLYAITWPLLSATVPEWALLIILGTESPTGFPEGLILQISDQTESLVEQELDANSSYFFTSVVGTWQETFGVTIRLGSDIEHILPPFGFNL</sequence>
<accession>B4VN05</accession>
<dbReference type="eggNOG" id="ENOG502Z7HT">
    <property type="taxonomic scope" value="Bacteria"/>
</dbReference>
<gene>
    <name evidence="1" type="ORF">MC7420_2021</name>
</gene>
<reference evidence="1" key="1">
    <citation type="submission" date="2008-07" db="EMBL/GenBank/DDBJ databases">
        <authorList>
            <person name="Tandeau de Marsac N."/>
            <person name="Ferriera S."/>
            <person name="Johnson J."/>
            <person name="Kravitz S."/>
            <person name="Beeson K."/>
            <person name="Sutton G."/>
            <person name="Rogers Y.-H."/>
            <person name="Friedman R."/>
            <person name="Frazier M."/>
            <person name="Venter J.C."/>
        </authorList>
    </citation>
    <scope>NUCLEOTIDE SEQUENCE [LARGE SCALE GENOMIC DNA]</scope>
    <source>
        <strain evidence="1">PCC 7420</strain>
    </source>
</reference>
<dbReference type="STRING" id="118168.MC7420_2021"/>
<protein>
    <recommendedName>
        <fullName evidence="3">DUF1822 family protein</fullName>
    </recommendedName>
</protein>
<dbReference type="OrthoDB" id="467121at2"/>
<organism evidence="1 2">
    <name type="scientific">Coleofasciculus chthonoplastes PCC 7420</name>
    <dbReference type="NCBI Taxonomy" id="118168"/>
    <lineage>
        <taxon>Bacteria</taxon>
        <taxon>Bacillati</taxon>
        <taxon>Cyanobacteriota</taxon>
        <taxon>Cyanophyceae</taxon>
        <taxon>Coleofasciculales</taxon>
        <taxon>Coleofasciculaceae</taxon>
        <taxon>Coleofasciculus</taxon>
    </lineage>
</organism>
<dbReference type="EMBL" id="DS989845">
    <property type="protein sequence ID" value="EDX77018.1"/>
    <property type="molecule type" value="Genomic_DNA"/>
</dbReference>